<evidence type="ECO:0000313" key="1">
    <source>
        <dbReference type="EMBL" id="KAK0368955.1"/>
    </source>
</evidence>
<protein>
    <submittedName>
        <fullName evidence="1">Uncharacterized protein</fullName>
    </submittedName>
</protein>
<dbReference type="Proteomes" id="UP001169217">
    <property type="component" value="Unassembled WGS sequence"/>
</dbReference>
<accession>A0ABQ9PGB5</accession>
<name>A0ABQ9PGB5_9PEZI</name>
<organism evidence="1 2">
    <name type="scientific">Colletotrichum limetticola</name>
    <dbReference type="NCBI Taxonomy" id="1209924"/>
    <lineage>
        <taxon>Eukaryota</taxon>
        <taxon>Fungi</taxon>
        <taxon>Dikarya</taxon>
        <taxon>Ascomycota</taxon>
        <taxon>Pezizomycotina</taxon>
        <taxon>Sordariomycetes</taxon>
        <taxon>Hypocreomycetidae</taxon>
        <taxon>Glomerellales</taxon>
        <taxon>Glomerellaceae</taxon>
        <taxon>Colletotrichum</taxon>
        <taxon>Colletotrichum acutatum species complex</taxon>
    </lineage>
</organism>
<gene>
    <name evidence="1" type="ORF">CLIM01_13690</name>
</gene>
<reference evidence="1" key="1">
    <citation type="submission" date="2023-04" db="EMBL/GenBank/DDBJ databases">
        <title>Colletotrichum limetticola genome sequence.</title>
        <authorList>
            <person name="Baroncelli R."/>
        </authorList>
    </citation>
    <scope>NUCLEOTIDE SEQUENCE</scope>
    <source>
        <strain evidence="1">KLA-Anderson</strain>
    </source>
</reference>
<evidence type="ECO:0000313" key="2">
    <source>
        <dbReference type="Proteomes" id="UP001169217"/>
    </source>
</evidence>
<keyword evidence="2" id="KW-1185">Reference proteome</keyword>
<sequence>MASTFDLDDALEAMQKDGFYCIHDPSVGHKILEMEENRSQFSTSSFSGLEFYRLNVFQDERVRTILESSFDWCALGDYRRIREDRGHIFQLRRGGAKADILIVQLWSAKAVRAANRMWEVPLAKLERAGSEAREISFEQGGMWVWRTII</sequence>
<dbReference type="EMBL" id="JARUPT010000734">
    <property type="protein sequence ID" value="KAK0368955.1"/>
    <property type="molecule type" value="Genomic_DNA"/>
</dbReference>
<comment type="caution">
    <text evidence="1">The sequence shown here is derived from an EMBL/GenBank/DDBJ whole genome shotgun (WGS) entry which is preliminary data.</text>
</comment>
<proteinExistence type="predicted"/>